<gene>
    <name evidence="2" type="ORF">PCOR1329_LOCUS24296</name>
</gene>
<proteinExistence type="predicted"/>
<comment type="caution">
    <text evidence="2">The sequence shown here is derived from an EMBL/GenBank/DDBJ whole genome shotgun (WGS) entry which is preliminary data.</text>
</comment>
<dbReference type="EMBL" id="CAUYUJ010008340">
    <property type="protein sequence ID" value="CAK0823653.1"/>
    <property type="molecule type" value="Genomic_DNA"/>
</dbReference>
<evidence type="ECO:0000313" key="2">
    <source>
        <dbReference type="EMBL" id="CAK0823653.1"/>
    </source>
</evidence>
<sequence>MMTAASFSRIAQALGNWLIDLPLWGKAASVMKTDWAQAFLLCLTLPLILLLAVLCVANQQVRRARGISLPLGQHAVASRVSSTTDSANLAPPRDVSAGRASLHVLSQLLRPASSPSEGSLRIWLTARLNGVWQEVRGLRWLADTRRCTSGVCCLLLTMLVLCSSTQVSRS</sequence>
<feature type="transmembrane region" description="Helical" evidence="1">
    <location>
        <begin position="37"/>
        <end position="57"/>
    </location>
</feature>
<evidence type="ECO:0000313" key="3">
    <source>
        <dbReference type="Proteomes" id="UP001189429"/>
    </source>
</evidence>
<organism evidence="2 3">
    <name type="scientific">Prorocentrum cordatum</name>
    <dbReference type="NCBI Taxonomy" id="2364126"/>
    <lineage>
        <taxon>Eukaryota</taxon>
        <taxon>Sar</taxon>
        <taxon>Alveolata</taxon>
        <taxon>Dinophyceae</taxon>
        <taxon>Prorocentrales</taxon>
        <taxon>Prorocentraceae</taxon>
        <taxon>Prorocentrum</taxon>
    </lineage>
</organism>
<name>A0ABN9S0B4_9DINO</name>
<protein>
    <submittedName>
        <fullName evidence="2">Uncharacterized protein</fullName>
    </submittedName>
</protein>
<keyword evidence="3" id="KW-1185">Reference proteome</keyword>
<keyword evidence="1" id="KW-0812">Transmembrane</keyword>
<dbReference type="Proteomes" id="UP001189429">
    <property type="component" value="Unassembled WGS sequence"/>
</dbReference>
<keyword evidence="1" id="KW-0472">Membrane</keyword>
<evidence type="ECO:0000256" key="1">
    <source>
        <dbReference type="SAM" id="Phobius"/>
    </source>
</evidence>
<keyword evidence="1" id="KW-1133">Transmembrane helix</keyword>
<accession>A0ABN9S0B4</accession>
<reference evidence="2" key="1">
    <citation type="submission" date="2023-10" db="EMBL/GenBank/DDBJ databases">
        <authorList>
            <person name="Chen Y."/>
            <person name="Shah S."/>
            <person name="Dougan E. K."/>
            <person name="Thang M."/>
            <person name="Chan C."/>
        </authorList>
    </citation>
    <scope>NUCLEOTIDE SEQUENCE [LARGE SCALE GENOMIC DNA]</scope>
</reference>